<evidence type="ECO:0000313" key="3">
    <source>
        <dbReference type="Proteomes" id="UP000319210"/>
    </source>
</evidence>
<feature type="compositionally biased region" description="Pro residues" evidence="1">
    <location>
        <begin position="19"/>
        <end position="29"/>
    </location>
</feature>
<comment type="caution">
    <text evidence="2">The sequence shown here is derived from an EMBL/GenBank/DDBJ whole genome shotgun (WGS) entry which is preliminary data.</text>
</comment>
<reference evidence="2 3" key="1">
    <citation type="submission" date="2019-06" db="EMBL/GenBank/DDBJ databases">
        <title>Whole genome shotgun sequence of Streptomyces cacaoi subsp. cacaoi NBRC 12748.</title>
        <authorList>
            <person name="Hosoyama A."/>
            <person name="Uohara A."/>
            <person name="Ohji S."/>
            <person name="Ichikawa N."/>
        </authorList>
    </citation>
    <scope>NUCLEOTIDE SEQUENCE [LARGE SCALE GENOMIC DNA]</scope>
    <source>
        <strain evidence="2 3">NBRC 12748</strain>
    </source>
</reference>
<keyword evidence="3" id="KW-1185">Reference proteome</keyword>
<dbReference type="EMBL" id="BJMM01000007">
    <property type="protein sequence ID" value="GEB49443.1"/>
    <property type="molecule type" value="Genomic_DNA"/>
</dbReference>
<feature type="region of interest" description="Disordered" evidence="1">
    <location>
        <begin position="1"/>
        <end position="33"/>
    </location>
</feature>
<accession>A0A4Y3QXW3</accession>
<evidence type="ECO:0000256" key="1">
    <source>
        <dbReference type="SAM" id="MobiDB-lite"/>
    </source>
</evidence>
<feature type="compositionally biased region" description="Low complexity" evidence="1">
    <location>
        <begin position="1"/>
        <end position="16"/>
    </location>
</feature>
<name>A0A4Y3QXW3_STRCI</name>
<gene>
    <name evidence="2" type="ORF">SCA03_19940</name>
</gene>
<dbReference type="AlphaFoldDB" id="A0A4Y3QXW3"/>
<sequence length="82" mass="8584">MRVVMPAASASSAARNSRPRPPAAPPGDPFRPAGRPFSRDVCCVRPGAFCLAAGSGFVPGGVSWPVGRVRFRRSFELTTPSA</sequence>
<proteinExistence type="predicted"/>
<dbReference type="Proteomes" id="UP000319210">
    <property type="component" value="Unassembled WGS sequence"/>
</dbReference>
<protein>
    <submittedName>
        <fullName evidence="2">Uncharacterized protein</fullName>
    </submittedName>
</protein>
<organism evidence="2 3">
    <name type="scientific">Streptomyces cacaoi</name>
    <dbReference type="NCBI Taxonomy" id="1898"/>
    <lineage>
        <taxon>Bacteria</taxon>
        <taxon>Bacillati</taxon>
        <taxon>Actinomycetota</taxon>
        <taxon>Actinomycetes</taxon>
        <taxon>Kitasatosporales</taxon>
        <taxon>Streptomycetaceae</taxon>
        <taxon>Streptomyces</taxon>
    </lineage>
</organism>
<evidence type="ECO:0000313" key="2">
    <source>
        <dbReference type="EMBL" id="GEB49443.1"/>
    </source>
</evidence>